<comment type="similarity">
    <text evidence="3 11">Belongs to the PIGX family.</text>
</comment>
<keyword evidence="8 11" id="KW-1133">Transmembrane helix</keyword>
<comment type="pathway">
    <text evidence="2 11">Glycolipid biosynthesis; glycosylphosphatidylinositol-anchor biosynthesis.</text>
</comment>
<dbReference type="GO" id="GO:0005789">
    <property type="term" value="C:endoplasmic reticulum membrane"/>
    <property type="evidence" value="ECO:0007669"/>
    <property type="project" value="UniProtKB-SubCell"/>
</dbReference>
<evidence type="ECO:0000256" key="4">
    <source>
        <dbReference type="ARBA" id="ARBA00020410"/>
    </source>
</evidence>
<keyword evidence="11" id="KW-0732">Signal</keyword>
<dbReference type="GO" id="GO:0006506">
    <property type="term" value="P:GPI anchor biosynthetic process"/>
    <property type="evidence" value="ECO:0007669"/>
    <property type="project" value="UniProtKB-KW"/>
</dbReference>
<protein>
    <recommendedName>
        <fullName evidence="4 11">Protein PBN1</fullName>
    </recommendedName>
</protein>
<reference evidence="12" key="1">
    <citation type="submission" date="2022-08" db="EMBL/GenBank/DDBJ databases">
        <authorList>
            <person name="Kallberg Y."/>
            <person name="Tangrot J."/>
            <person name="Rosling A."/>
        </authorList>
    </citation>
    <scope>NUCLEOTIDE SEQUENCE</scope>
    <source>
        <strain evidence="12">Wild A</strain>
    </source>
</reference>
<proteinExistence type="inferred from homology"/>
<evidence type="ECO:0000256" key="6">
    <source>
        <dbReference type="ARBA" id="ARBA00022692"/>
    </source>
</evidence>
<dbReference type="InterPro" id="IPR042322">
    <property type="entry name" value="Pbn1"/>
</dbReference>
<dbReference type="InterPro" id="IPR013233">
    <property type="entry name" value="PIG-X/PBN1"/>
</dbReference>
<keyword evidence="10" id="KW-0325">Glycoprotein</keyword>
<dbReference type="PANTHER" id="PTHR28533:SF1">
    <property type="entry name" value="PROTEIN PBN1"/>
    <property type="match status" value="1"/>
</dbReference>
<feature type="signal peptide" evidence="11">
    <location>
        <begin position="1"/>
        <end position="19"/>
    </location>
</feature>
<dbReference type="EMBL" id="CAMKVN010002676">
    <property type="protein sequence ID" value="CAI2182142.1"/>
    <property type="molecule type" value="Genomic_DNA"/>
</dbReference>
<organism evidence="12 13">
    <name type="scientific">Funneliformis geosporum</name>
    <dbReference type="NCBI Taxonomy" id="1117311"/>
    <lineage>
        <taxon>Eukaryota</taxon>
        <taxon>Fungi</taxon>
        <taxon>Fungi incertae sedis</taxon>
        <taxon>Mucoromycota</taxon>
        <taxon>Glomeromycotina</taxon>
        <taxon>Glomeromycetes</taxon>
        <taxon>Glomerales</taxon>
        <taxon>Glomeraceae</taxon>
        <taxon>Funneliformis</taxon>
    </lineage>
</organism>
<dbReference type="PANTHER" id="PTHR28533">
    <property type="entry name" value="PROTEIN PBN1"/>
    <property type="match status" value="1"/>
</dbReference>
<evidence type="ECO:0000256" key="9">
    <source>
        <dbReference type="ARBA" id="ARBA00023136"/>
    </source>
</evidence>
<gene>
    <name evidence="12" type="ORF">FWILDA_LOCUS10434</name>
</gene>
<keyword evidence="7 11" id="KW-0256">Endoplasmic reticulum</keyword>
<evidence type="ECO:0000256" key="3">
    <source>
        <dbReference type="ARBA" id="ARBA00010345"/>
    </source>
</evidence>
<evidence type="ECO:0000256" key="1">
    <source>
        <dbReference type="ARBA" id="ARBA00004643"/>
    </source>
</evidence>
<dbReference type="Proteomes" id="UP001153678">
    <property type="component" value="Unassembled WGS sequence"/>
</dbReference>
<keyword evidence="13" id="KW-1185">Reference proteome</keyword>
<evidence type="ECO:0000256" key="10">
    <source>
        <dbReference type="ARBA" id="ARBA00023180"/>
    </source>
</evidence>
<dbReference type="OrthoDB" id="5546453at2759"/>
<feature type="transmembrane region" description="Helical" evidence="11">
    <location>
        <begin position="479"/>
        <end position="496"/>
    </location>
</feature>
<sequence>MFRLFLLITLLVLVNKVESISRQRHTFFFENNAFDAFTKDTIQIFGNHSVRVDNFTGIRELKVKTTPEELVKSVIPLEFPAWSNNWTLRVQIASGTQALFHPFNTAPVPGIHIGISLDNKTFAERLDYKNADFLVVCKYIEALLGEILCNNEKSLNRMHIIDLSNSITLPGGNIYYYSSIPFYQTPSPSSILGRESYSKEHRRPIIIDLHLAFDKKTNQTKADLRMIWKYRNQDIKVNNQDNQEDIVELGVFGPPLDSDSFIGPRVVFGDNDNPKPTMLSVFSRTLVDSFFNSSISPSQSFHPHFNTLIKYSTIEDKCKDHIVYTLPNSFFVDIYQLKDMFSDEQIKVWGETDLESPVGMTSLKWGSLVLITKQNSEDVDNFEFNLPLHMRYQPAISGNKQKNHVITAAPWPFVIRVCENDVPEPLYAPTPLPLSLLFPSTSEIKYIFPQEELLQHNFWPKVVVGVPVGQLSYLKLVEWWTILTSLMGCVWIIWTIKKKVSQWKYEGDNNKID</sequence>
<dbReference type="Pfam" id="PF08320">
    <property type="entry name" value="PIG-X"/>
    <property type="match status" value="1"/>
</dbReference>
<evidence type="ECO:0000256" key="8">
    <source>
        <dbReference type="ARBA" id="ARBA00022989"/>
    </source>
</evidence>
<comment type="caution">
    <text evidence="12">The sequence shown here is derived from an EMBL/GenBank/DDBJ whole genome shotgun (WGS) entry which is preliminary data.</text>
</comment>
<comment type="subcellular location">
    <subcellularLocation>
        <location evidence="11">Endoplasmic reticulum membrane</location>
        <topology evidence="11">Single-pass membrane protein</topology>
    </subcellularLocation>
    <subcellularLocation>
        <location evidence="1">Endoplasmic reticulum membrane</location>
        <topology evidence="1">Single-pass type III membrane protein</topology>
    </subcellularLocation>
</comment>
<accession>A0A9W4SUP3</accession>
<dbReference type="SMART" id="SM00780">
    <property type="entry name" value="PIG-X"/>
    <property type="match status" value="1"/>
</dbReference>
<keyword evidence="6 11" id="KW-0812">Transmembrane</keyword>
<evidence type="ECO:0000256" key="5">
    <source>
        <dbReference type="ARBA" id="ARBA00022502"/>
    </source>
</evidence>
<name>A0A9W4SUP3_9GLOM</name>
<evidence type="ECO:0000313" key="12">
    <source>
        <dbReference type="EMBL" id="CAI2182142.1"/>
    </source>
</evidence>
<evidence type="ECO:0000256" key="11">
    <source>
        <dbReference type="RuleBase" id="RU366056"/>
    </source>
</evidence>
<dbReference type="GO" id="GO:0000030">
    <property type="term" value="F:mannosyltransferase activity"/>
    <property type="evidence" value="ECO:0007669"/>
    <property type="project" value="TreeGrafter"/>
</dbReference>
<evidence type="ECO:0000313" key="13">
    <source>
        <dbReference type="Proteomes" id="UP001153678"/>
    </source>
</evidence>
<evidence type="ECO:0000256" key="2">
    <source>
        <dbReference type="ARBA" id="ARBA00004687"/>
    </source>
</evidence>
<evidence type="ECO:0000256" key="7">
    <source>
        <dbReference type="ARBA" id="ARBA00022824"/>
    </source>
</evidence>
<dbReference type="GO" id="GO:1990529">
    <property type="term" value="C:glycosylphosphatidylinositol-mannosyltransferase I complex"/>
    <property type="evidence" value="ECO:0007669"/>
    <property type="project" value="TreeGrafter"/>
</dbReference>
<keyword evidence="5 11" id="KW-0337">GPI-anchor biosynthesis</keyword>
<dbReference type="AlphaFoldDB" id="A0A9W4SUP3"/>
<comment type="function">
    <text evidence="11">Required for proper folding and/or the stability of a subset of proteins in the endoplasmic reticulum. Component of glycosylphosphatidylinositol-mannosyltransferase 1 which transfers the first of the 4 mannoses in the GPI-anchor precursors during GPI-anchor biosynthesis. Probably acts by stabilizing the mannosyltransferase GPI14.</text>
</comment>
<keyword evidence="9 11" id="KW-0472">Membrane</keyword>
<feature type="chain" id="PRO_5041014659" description="Protein PBN1" evidence="11">
    <location>
        <begin position="20"/>
        <end position="513"/>
    </location>
</feature>